<feature type="transmembrane region" description="Helical" evidence="6">
    <location>
        <begin position="91"/>
        <end position="108"/>
    </location>
</feature>
<dbReference type="GO" id="GO:1904294">
    <property type="term" value="P:positive regulation of ERAD pathway"/>
    <property type="evidence" value="ECO:0007669"/>
    <property type="project" value="InterPro"/>
</dbReference>
<reference evidence="7" key="1">
    <citation type="submission" date="2021-02" db="EMBL/GenBank/DDBJ databases">
        <authorList>
            <person name="Nowell W R."/>
        </authorList>
    </citation>
    <scope>NUCLEOTIDE SEQUENCE</scope>
</reference>
<evidence type="ECO:0000313" key="7">
    <source>
        <dbReference type="EMBL" id="CAF1399641.1"/>
    </source>
</evidence>
<name>A0A815KYS2_9BILA</name>
<dbReference type="PANTHER" id="PTHR15860:SF0">
    <property type="entry name" value="LP20373P"/>
    <property type="match status" value="1"/>
</dbReference>
<keyword evidence="3" id="KW-0833">Ubl conjugation pathway</keyword>
<dbReference type="OrthoDB" id="9049620at2759"/>
<proteinExistence type="predicted"/>
<gene>
    <name evidence="7" type="ORF">VCS650_LOCUS36417</name>
</gene>
<evidence type="ECO:0000313" key="8">
    <source>
        <dbReference type="Proteomes" id="UP000663891"/>
    </source>
</evidence>
<feature type="transmembrane region" description="Helical" evidence="6">
    <location>
        <begin position="120"/>
        <end position="140"/>
    </location>
</feature>
<evidence type="ECO:0000256" key="4">
    <source>
        <dbReference type="ARBA" id="ARBA00022989"/>
    </source>
</evidence>
<dbReference type="AlphaFoldDB" id="A0A815KYS2"/>
<organism evidence="7 8">
    <name type="scientific">Adineta steineri</name>
    <dbReference type="NCBI Taxonomy" id="433720"/>
    <lineage>
        <taxon>Eukaryota</taxon>
        <taxon>Metazoa</taxon>
        <taxon>Spiralia</taxon>
        <taxon>Gnathifera</taxon>
        <taxon>Rotifera</taxon>
        <taxon>Eurotatoria</taxon>
        <taxon>Bdelloidea</taxon>
        <taxon>Adinetida</taxon>
        <taxon>Adinetidae</taxon>
        <taxon>Adineta</taxon>
    </lineage>
</organism>
<protein>
    <submittedName>
        <fullName evidence="7">Uncharacterized protein</fullName>
    </submittedName>
</protein>
<evidence type="ECO:0000256" key="3">
    <source>
        <dbReference type="ARBA" id="ARBA00022786"/>
    </source>
</evidence>
<dbReference type="GO" id="GO:0061630">
    <property type="term" value="F:ubiquitin protein ligase activity"/>
    <property type="evidence" value="ECO:0007669"/>
    <property type="project" value="InterPro"/>
</dbReference>
<keyword evidence="2 6" id="KW-0812">Transmembrane</keyword>
<dbReference type="PANTHER" id="PTHR15860">
    <property type="entry name" value="UNCHARACTERIZED RING FINGER-CONTAINING PROTEIN"/>
    <property type="match status" value="1"/>
</dbReference>
<sequence>MNTRRLNNSMTNTEYRIDLNPQNNIEDIETIGEEIVNQTQQPTTRPTPVTNEINNDHLHQLITILKENLTSTFPFALILILKAFYEHSAGIFMVIFFSASIYHANTVLVQQAALKSSRNLWPVIRVITILSLSLTLFLYLFRQEKFYLCLIFARPNYAKWDLWTLLWILYSTFCIVK</sequence>
<comment type="caution">
    <text evidence="7">The sequence shown here is derived from an EMBL/GenBank/DDBJ whole genome shotgun (WGS) entry which is preliminary data.</text>
</comment>
<evidence type="ECO:0000256" key="6">
    <source>
        <dbReference type="SAM" id="Phobius"/>
    </source>
</evidence>
<keyword evidence="4 6" id="KW-1133">Transmembrane helix</keyword>
<accession>A0A815KYS2</accession>
<comment type="subcellular location">
    <subcellularLocation>
        <location evidence="1">Membrane</location>
        <topology evidence="1">Multi-pass membrane protein</topology>
    </subcellularLocation>
</comment>
<dbReference type="GO" id="GO:0016020">
    <property type="term" value="C:membrane"/>
    <property type="evidence" value="ECO:0007669"/>
    <property type="project" value="UniProtKB-SubCell"/>
</dbReference>
<dbReference type="EMBL" id="CAJNON010000892">
    <property type="protein sequence ID" value="CAF1399641.1"/>
    <property type="molecule type" value="Genomic_DNA"/>
</dbReference>
<keyword evidence="5 6" id="KW-0472">Membrane</keyword>
<evidence type="ECO:0000256" key="5">
    <source>
        <dbReference type="ARBA" id="ARBA00023136"/>
    </source>
</evidence>
<evidence type="ECO:0000256" key="2">
    <source>
        <dbReference type="ARBA" id="ARBA00022692"/>
    </source>
</evidence>
<dbReference type="InterPro" id="IPR044235">
    <property type="entry name" value="RNFT1/2"/>
</dbReference>
<evidence type="ECO:0000256" key="1">
    <source>
        <dbReference type="ARBA" id="ARBA00004141"/>
    </source>
</evidence>
<dbReference type="Proteomes" id="UP000663891">
    <property type="component" value="Unassembled WGS sequence"/>
</dbReference>